<dbReference type="InterPro" id="IPR013083">
    <property type="entry name" value="Znf_RING/FYVE/PHD"/>
</dbReference>
<feature type="domain" description="RING-type" evidence="5">
    <location>
        <begin position="354"/>
        <end position="393"/>
    </location>
</feature>
<accession>A0AAF0AWR5</accession>
<dbReference type="PROSITE" id="PS50089">
    <property type="entry name" value="ZF_RING_2"/>
    <property type="match status" value="1"/>
</dbReference>
<dbReference type="InterPro" id="IPR004331">
    <property type="entry name" value="SPX_dom"/>
</dbReference>
<dbReference type="PANTHER" id="PTHR23327:SF51">
    <property type="entry name" value="TRANSCRIPTIONAL REGULATOR OF YEAST FORM ADHERENCE 3"/>
    <property type="match status" value="1"/>
</dbReference>
<protein>
    <submittedName>
        <fullName evidence="7">Ubiquitin-protein ligase E3 with SPX domain Pqr1</fullName>
    </submittedName>
</protein>
<dbReference type="AlphaFoldDB" id="A0AAF0AWR5"/>
<proteinExistence type="predicted"/>
<keyword evidence="3" id="KW-0862">Zinc</keyword>
<dbReference type="PROSITE" id="PS51382">
    <property type="entry name" value="SPX"/>
    <property type="match status" value="1"/>
</dbReference>
<evidence type="ECO:0000259" key="6">
    <source>
        <dbReference type="PROSITE" id="PS51382"/>
    </source>
</evidence>
<keyword evidence="1" id="KW-0479">Metal-binding</keyword>
<dbReference type="InterPro" id="IPR018957">
    <property type="entry name" value="Znf_C3HC4_RING-type"/>
</dbReference>
<evidence type="ECO:0000259" key="5">
    <source>
        <dbReference type="PROSITE" id="PS50089"/>
    </source>
</evidence>
<dbReference type="InterPro" id="IPR017907">
    <property type="entry name" value="Znf_RING_CS"/>
</dbReference>
<dbReference type="Pfam" id="PF00097">
    <property type="entry name" value="zf-C3HC4"/>
    <property type="match status" value="1"/>
</dbReference>
<keyword evidence="7" id="KW-0436">Ligase</keyword>
<dbReference type="PANTHER" id="PTHR23327">
    <property type="entry name" value="RING FINGER PROTEIN 127"/>
    <property type="match status" value="1"/>
</dbReference>
<evidence type="ECO:0000256" key="4">
    <source>
        <dbReference type="PROSITE-ProRule" id="PRU00175"/>
    </source>
</evidence>
<organism evidence="7 8">
    <name type="scientific">Schizosaccharomyces osmophilus</name>
    <dbReference type="NCBI Taxonomy" id="2545709"/>
    <lineage>
        <taxon>Eukaryota</taxon>
        <taxon>Fungi</taxon>
        <taxon>Dikarya</taxon>
        <taxon>Ascomycota</taxon>
        <taxon>Taphrinomycotina</taxon>
        <taxon>Schizosaccharomycetes</taxon>
        <taxon>Schizosaccharomycetales</taxon>
        <taxon>Schizosaccharomycetaceae</taxon>
        <taxon>Schizosaccharomyces</taxon>
    </lineage>
</organism>
<dbReference type="SUPFAM" id="SSF57850">
    <property type="entry name" value="RING/U-box"/>
    <property type="match status" value="1"/>
</dbReference>
<dbReference type="KEGG" id="som:SOMG_02833"/>
<dbReference type="RefSeq" id="XP_056038240.1">
    <property type="nucleotide sequence ID" value="XM_056181624.1"/>
</dbReference>
<dbReference type="EMBL" id="CP115612">
    <property type="protein sequence ID" value="WBW73997.1"/>
    <property type="molecule type" value="Genomic_DNA"/>
</dbReference>
<dbReference type="GeneID" id="80876313"/>
<dbReference type="Proteomes" id="UP001212411">
    <property type="component" value="Chromosome 2"/>
</dbReference>
<keyword evidence="8" id="KW-1185">Reference proteome</keyword>
<evidence type="ECO:0000313" key="7">
    <source>
        <dbReference type="EMBL" id="WBW73997.1"/>
    </source>
</evidence>
<dbReference type="Gene3D" id="3.30.40.10">
    <property type="entry name" value="Zinc/RING finger domain, C3HC4 (zinc finger)"/>
    <property type="match status" value="1"/>
</dbReference>
<evidence type="ECO:0000313" key="8">
    <source>
        <dbReference type="Proteomes" id="UP001212411"/>
    </source>
</evidence>
<keyword evidence="2 4" id="KW-0863">Zinc-finger</keyword>
<gene>
    <name evidence="7" type="primary">pqr1</name>
    <name evidence="7" type="ORF">SOMG_02833</name>
</gene>
<evidence type="ECO:0000256" key="3">
    <source>
        <dbReference type="ARBA" id="ARBA00022833"/>
    </source>
</evidence>
<dbReference type="PROSITE" id="PS00518">
    <property type="entry name" value="ZF_RING_1"/>
    <property type="match status" value="1"/>
</dbReference>
<evidence type="ECO:0000256" key="1">
    <source>
        <dbReference type="ARBA" id="ARBA00022723"/>
    </source>
</evidence>
<dbReference type="GO" id="GO:0016874">
    <property type="term" value="F:ligase activity"/>
    <property type="evidence" value="ECO:0007669"/>
    <property type="project" value="UniProtKB-KW"/>
</dbReference>
<evidence type="ECO:0000256" key="2">
    <source>
        <dbReference type="ARBA" id="ARBA00022771"/>
    </source>
</evidence>
<sequence>MKFGHNFQRALENDMPPGWSDAAIQYKALKKCIKRFVYELSSLGLSSETIRRLISSSDDEQQRAITMTYSLAKEGHVVVPKIVVNINFDKLKDDDFAASMVKQLSASSNIANSFHSPTSQTFQINEQNGNHILNNKVAQVHSYTKDSEVHQMELLLNFDHEFFKKLTTELQNVEHLQQQQRKILHNAFDNLTHDISSTASPVSKKHYNSLYCWRTIFKLYLDADIFMSSKEVEGNRERSPELAQRHLNWFDQQVRKARCLPSSTKHHDWILYNQFVELNRNLLKMTFFQSMNKLAVTKILKKFDKRTSLTAQPLFFKVIDSDPLLVADDVAKAICFNLNSKLFSIIPQLQDFECAICSNIAYKPVRLGCSHVFCLHCLIILQRQKVNLCPLCRAEDVLDADSRNIDQALLNFMKTFFPREIKQKLLENEEDLYSGPSSTSVRVVSDKNACVIM</sequence>
<feature type="domain" description="SPX" evidence="6">
    <location>
        <begin position="1"/>
        <end position="317"/>
    </location>
</feature>
<reference evidence="7 8" key="1">
    <citation type="journal article" date="2023" name="G3 (Bethesda)">
        <title>A high-quality reference genome for the fission yeast Schizosaccharomyces osmophilus.</title>
        <authorList>
            <person name="Jia G.S."/>
            <person name="Zhang W.C."/>
            <person name="Liang Y."/>
            <person name="Liu X.H."/>
            <person name="Rhind N."/>
            <person name="Pidoux A."/>
            <person name="Brysch-Herzberg M."/>
            <person name="Du L.L."/>
        </authorList>
    </citation>
    <scope>NUCLEOTIDE SEQUENCE [LARGE SCALE GENOMIC DNA]</scope>
    <source>
        <strain evidence="7 8">CBS 15793</strain>
    </source>
</reference>
<dbReference type="InterPro" id="IPR001841">
    <property type="entry name" value="Znf_RING"/>
</dbReference>
<name>A0AAF0AWR5_9SCHI</name>
<dbReference type="GO" id="GO:0008270">
    <property type="term" value="F:zinc ion binding"/>
    <property type="evidence" value="ECO:0007669"/>
    <property type="project" value="UniProtKB-KW"/>
</dbReference>
<dbReference type="SMART" id="SM00184">
    <property type="entry name" value="RING"/>
    <property type="match status" value="1"/>
</dbReference>
<dbReference type="Pfam" id="PF03105">
    <property type="entry name" value="SPX"/>
    <property type="match status" value="1"/>
</dbReference>